<feature type="chain" id="PRO_5005201854" description="Secreted protein" evidence="1">
    <location>
        <begin position="26"/>
        <end position="64"/>
    </location>
</feature>
<sequence>MTGNYRKRTPLPLLQLLVLTATRLAEPIAYTQIFPKLGTHRPGGSIVKTRYDSMTNHLFSFLVR</sequence>
<protein>
    <recommendedName>
        <fullName evidence="4">Secreted protein</fullName>
    </recommendedName>
</protein>
<gene>
    <name evidence="2" type="ORF">SCHPADRAFT_901817</name>
</gene>
<evidence type="ECO:0008006" key="4">
    <source>
        <dbReference type="Google" id="ProtNLM"/>
    </source>
</evidence>
<keyword evidence="1" id="KW-0732">Signal</keyword>
<evidence type="ECO:0000313" key="2">
    <source>
        <dbReference type="EMBL" id="KLO16144.1"/>
    </source>
</evidence>
<dbReference type="AlphaFoldDB" id="A0A0H2RWD3"/>
<dbReference type="EMBL" id="KQ085920">
    <property type="protein sequence ID" value="KLO16144.1"/>
    <property type="molecule type" value="Genomic_DNA"/>
</dbReference>
<dbReference type="Proteomes" id="UP000053477">
    <property type="component" value="Unassembled WGS sequence"/>
</dbReference>
<accession>A0A0H2RWD3</accession>
<feature type="signal peptide" evidence="1">
    <location>
        <begin position="1"/>
        <end position="25"/>
    </location>
</feature>
<organism evidence="2 3">
    <name type="scientific">Schizopora paradoxa</name>
    <dbReference type="NCBI Taxonomy" id="27342"/>
    <lineage>
        <taxon>Eukaryota</taxon>
        <taxon>Fungi</taxon>
        <taxon>Dikarya</taxon>
        <taxon>Basidiomycota</taxon>
        <taxon>Agaricomycotina</taxon>
        <taxon>Agaricomycetes</taxon>
        <taxon>Hymenochaetales</taxon>
        <taxon>Schizoporaceae</taxon>
        <taxon>Schizopora</taxon>
    </lineage>
</organism>
<reference evidence="2 3" key="1">
    <citation type="submission" date="2015-04" db="EMBL/GenBank/DDBJ databases">
        <title>Complete genome sequence of Schizopora paradoxa KUC8140, a cosmopolitan wood degrader in East Asia.</title>
        <authorList>
            <consortium name="DOE Joint Genome Institute"/>
            <person name="Min B."/>
            <person name="Park H."/>
            <person name="Jang Y."/>
            <person name="Kim J.-J."/>
            <person name="Kim K.H."/>
            <person name="Pangilinan J."/>
            <person name="Lipzen A."/>
            <person name="Riley R."/>
            <person name="Grigoriev I.V."/>
            <person name="Spatafora J.W."/>
            <person name="Choi I.-G."/>
        </authorList>
    </citation>
    <scope>NUCLEOTIDE SEQUENCE [LARGE SCALE GENOMIC DNA]</scope>
    <source>
        <strain evidence="2 3">KUC8140</strain>
    </source>
</reference>
<dbReference type="InParanoid" id="A0A0H2RWD3"/>
<evidence type="ECO:0000313" key="3">
    <source>
        <dbReference type="Proteomes" id="UP000053477"/>
    </source>
</evidence>
<proteinExistence type="predicted"/>
<name>A0A0H2RWD3_9AGAM</name>
<evidence type="ECO:0000256" key="1">
    <source>
        <dbReference type="SAM" id="SignalP"/>
    </source>
</evidence>
<keyword evidence="3" id="KW-1185">Reference proteome</keyword>